<accession>A0A4Z1EVC7</accession>
<gene>
    <name evidence="3" type="ORF">BTUL_0076g00110</name>
</gene>
<evidence type="ECO:0000256" key="2">
    <source>
        <dbReference type="SAM" id="MobiDB-lite"/>
    </source>
</evidence>
<dbReference type="Proteomes" id="UP000297777">
    <property type="component" value="Unassembled WGS sequence"/>
</dbReference>
<feature type="region of interest" description="Disordered" evidence="2">
    <location>
        <begin position="984"/>
        <end position="1032"/>
    </location>
</feature>
<name>A0A4Z1EVC7_9HELO</name>
<feature type="coiled-coil region" evidence="1">
    <location>
        <begin position="755"/>
        <end position="953"/>
    </location>
</feature>
<feature type="compositionally biased region" description="Basic and acidic residues" evidence="2">
    <location>
        <begin position="987"/>
        <end position="1007"/>
    </location>
</feature>
<protein>
    <submittedName>
        <fullName evidence="3">Uncharacterized protein</fullName>
    </submittedName>
</protein>
<comment type="caution">
    <text evidence="3">The sequence shown here is derived from an EMBL/GenBank/DDBJ whole genome shotgun (WGS) entry which is preliminary data.</text>
</comment>
<organism evidence="3 4">
    <name type="scientific">Botrytis tulipae</name>
    <dbReference type="NCBI Taxonomy" id="87230"/>
    <lineage>
        <taxon>Eukaryota</taxon>
        <taxon>Fungi</taxon>
        <taxon>Dikarya</taxon>
        <taxon>Ascomycota</taxon>
        <taxon>Pezizomycotina</taxon>
        <taxon>Leotiomycetes</taxon>
        <taxon>Helotiales</taxon>
        <taxon>Sclerotiniaceae</taxon>
        <taxon>Botrytis</taxon>
    </lineage>
</organism>
<dbReference type="EMBL" id="PQXH01000076">
    <property type="protein sequence ID" value="TGO13111.1"/>
    <property type="molecule type" value="Genomic_DNA"/>
</dbReference>
<sequence>MADRDEDDKGAIVIPDQQSDLWTAKSHNEALSIGIEYAKDWNMKDEFRELLLNWADAIKQSFSVSMENLLYFHEIFANGHKIIVHHPETRKILGFLNFDKGKGFLEICNYQSQLSRKALRMGWTDKDSRDDLSGKHGEGLKIAALVMLRHASYQIRITASGYYWRIKWKTNDKTVVDCALTKVDAKDGNKELPQNQDETKFRLPNSSQDVSIKIGTVYGTSGSPLTEAQAKQWLNIYLYFNCLGPKEIIKTKYGAVILKNELRGRIYLKGIFLGKAPSSHLYKYGYDFYQGRLNRDKIWDVSQLPDWLIKVWGEAVKRGGINVDIYLNLFQNTKQNWLDIEGASTRMSESVAKSLWNRLQENNPQGTRFYHVTLSSDKKIQSALKKEPEPLSEELWKPLRKYTSVKTPSEYQREKFIGSNTVKIADTPYCQSFLWILRAALFLYNDVNFEIVFKDGDDIDLDICLDMKPDKSRFLLHKSYMSFEQIHRAKSMDCILSQVRSSNRAIIIQMFTCEHIINYLHARIIQELHKNDISTGLSAADKEKGGTDLILEVRKCLKHMPRMIQLTHGHNNGELCVSWEDSEAGNFSRIHNIHLESHIILHRDSTCRHKHSEHVTRRDKAYNDETADKASCGCPQKIVSSTSSDNKIIFEGLVSTESYFPKISRAKVPIAFFGFPPSPMKSLSNKPSTGMLATVNKTENEDSSKATMFTVTSEATSEENLPVQASRMDKALSVTPQKSLRDRMSYTTTSIEARLEKSESRRKILRHDIEKASSKIEELEKALPEIKELESNRDSLIIEKESLLNQLKNVQSEKERLTQKISNSTKPQAYTDALGVRIGDLNIKAATLEEELEKTKKYHTTQAAQLESSKKELDVMKSENAALQKKLSDFHIKSSANLKEAQVIIDKLRKRDGEMEKNIGQLEANKERLEEQVLRVNNQIERANMEREKIMVEKNDIIAERDKVIVQRNKVIKRERALRSVVQSQWEEEKSSGEGSRHMPGMKRERSPGNLEQDVVNDDVGNGSRSVKKVKRETAKIIELE</sequence>
<proteinExistence type="predicted"/>
<reference evidence="3 4" key="1">
    <citation type="submission" date="2017-12" db="EMBL/GenBank/DDBJ databases">
        <title>Comparative genomics of Botrytis spp.</title>
        <authorList>
            <person name="Valero-Jimenez C.A."/>
            <person name="Tapia P."/>
            <person name="Veloso J."/>
            <person name="Silva-Moreno E."/>
            <person name="Staats M."/>
            <person name="Valdes J.H."/>
            <person name="Van Kan J.A.L."/>
        </authorList>
    </citation>
    <scope>NUCLEOTIDE SEQUENCE [LARGE SCALE GENOMIC DNA]</scope>
    <source>
        <strain evidence="3 4">Bt9001</strain>
    </source>
</reference>
<dbReference type="OrthoDB" id="5376140at2759"/>
<dbReference type="AlphaFoldDB" id="A0A4Z1EVC7"/>
<evidence type="ECO:0000313" key="3">
    <source>
        <dbReference type="EMBL" id="TGO13111.1"/>
    </source>
</evidence>
<keyword evidence="4" id="KW-1185">Reference proteome</keyword>
<evidence type="ECO:0000256" key="1">
    <source>
        <dbReference type="SAM" id="Coils"/>
    </source>
</evidence>
<evidence type="ECO:0000313" key="4">
    <source>
        <dbReference type="Proteomes" id="UP000297777"/>
    </source>
</evidence>
<keyword evidence="1" id="KW-0175">Coiled coil</keyword>